<feature type="modified residue" description="4-aspartylphosphate" evidence="1">
    <location>
        <position position="55"/>
    </location>
</feature>
<reference evidence="3 4" key="1">
    <citation type="submission" date="2024-09" db="EMBL/GenBank/DDBJ databases">
        <authorList>
            <person name="Sun Q."/>
            <person name="Mori K."/>
        </authorList>
    </citation>
    <scope>NUCLEOTIDE SEQUENCE [LARGE SCALE GENOMIC DNA]</scope>
    <source>
        <strain evidence="3 4">CCM 7650</strain>
    </source>
</reference>
<dbReference type="SMART" id="SM00448">
    <property type="entry name" value="REC"/>
    <property type="match status" value="1"/>
</dbReference>
<organism evidence="3 4">
    <name type="scientific">Fontibacter flavus</name>
    <dbReference type="NCBI Taxonomy" id="654838"/>
    <lineage>
        <taxon>Bacteria</taxon>
        <taxon>Pseudomonadati</taxon>
        <taxon>Bacteroidota</taxon>
        <taxon>Cytophagia</taxon>
        <taxon>Cytophagales</taxon>
        <taxon>Cyclobacteriaceae</taxon>
        <taxon>Fontibacter</taxon>
    </lineage>
</organism>
<dbReference type="InterPro" id="IPR052893">
    <property type="entry name" value="TCS_response_regulator"/>
</dbReference>
<evidence type="ECO:0000313" key="3">
    <source>
        <dbReference type="EMBL" id="MFC0262029.1"/>
    </source>
</evidence>
<dbReference type="PANTHER" id="PTHR44520">
    <property type="entry name" value="RESPONSE REGULATOR RCP1-RELATED"/>
    <property type="match status" value="1"/>
</dbReference>
<dbReference type="Gene3D" id="3.40.50.2300">
    <property type="match status" value="1"/>
</dbReference>
<dbReference type="Proteomes" id="UP001589797">
    <property type="component" value="Unassembled WGS sequence"/>
</dbReference>
<keyword evidence="4" id="KW-1185">Reference proteome</keyword>
<dbReference type="Pfam" id="PF00072">
    <property type="entry name" value="Response_reg"/>
    <property type="match status" value="1"/>
</dbReference>
<keyword evidence="1" id="KW-0597">Phosphoprotein</keyword>
<name>A0ABV6FQY3_9BACT</name>
<dbReference type="InterPro" id="IPR011006">
    <property type="entry name" value="CheY-like_superfamily"/>
</dbReference>
<dbReference type="SUPFAM" id="SSF52172">
    <property type="entry name" value="CheY-like"/>
    <property type="match status" value="1"/>
</dbReference>
<dbReference type="EMBL" id="JBHLWI010000009">
    <property type="protein sequence ID" value="MFC0262029.1"/>
    <property type="molecule type" value="Genomic_DNA"/>
</dbReference>
<evidence type="ECO:0000259" key="2">
    <source>
        <dbReference type="PROSITE" id="PS50110"/>
    </source>
</evidence>
<dbReference type="InterPro" id="IPR001789">
    <property type="entry name" value="Sig_transdc_resp-reg_receiver"/>
</dbReference>
<gene>
    <name evidence="3" type="ORF">ACFFIP_04985</name>
</gene>
<evidence type="ECO:0000256" key="1">
    <source>
        <dbReference type="PROSITE-ProRule" id="PRU00169"/>
    </source>
</evidence>
<comment type="caution">
    <text evidence="3">The sequence shown here is derived from an EMBL/GenBank/DDBJ whole genome shotgun (WGS) entry which is preliminary data.</text>
</comment>
<feature type="domain" description="Response regulatory" evidence="2">
    <location>
        <begin position="3"/>
        <end position="118"/>
    </location>
</feature>
<sequence>MIKIVLIDDDPISTFVTEKLISKNIKVPFEIFKYSNAVLALKDLPAINPNYLFLDLNMPEMTGWDFLEAFSPKSSNPEVYILSSSVDERDISKANKYGMVKKYLSKPLVKKYIKTIFN</sequence>
<evidence type="ECO:0000313" key="4">
    <source>
        <dbReference type="Proteomes" id="UP001589797"/>
    </source>
</evidence>
<dbReference type="PROSITE" id="PS50110">
    <property type="entry name" value="RESPONSE_REGULATORY"/>
    <property type="match status" value="1"/>
</dbReference>
<protein>
    <submittedName>
        <fullName evidence="3">Response regulator</fullName>
    </submittedName>
</protein>
<accession>A0ABV6FQY3</accession>
<dbReference type="RefSeq" id="WP_382386471.1">
    <property type="nucleotide sequence ID" value="NZ_JBHLWI010000009.1"/>
</dbReference>
<dbReference type="PANTHER" id="PTHR44520:SF2">
    <property type="entry name" value="RESPONSE REGULATOR RCP1"/>
    <property type="match status" value="1"/>
</dbReference>
<proteinExistence type="predicted"/>